<accession>A0A3M8STP1</accession>
<reference evidence="2 3" key="1">
    <citation type="submission" date="2018-11" db="EMBL/GenBank/DDBJ databases">
        <title>The Potential of Streptomyces as Biocontrol Agents against the Tomato grey mould, Botrytis cinerea (Gray mold) Frontiers in Microbiology.</title>
        <authorList>
            <person name="Li D."/>
        </authorList>
    </citation>
    <scope>NUCLEOTIDE SEQUENCE [LARGE SCALE GENOMIC DNA]</scope>
    <source>
        <strain evidence="2 3">NEAU-LD23</strain>
    </source>
</reference>
<evidence type="ECO:0000313" key="3">
    <source>
        <dbReference type="Proteomes" id="UP000275401"/>
    </source>
</evidence>
<keyword evidence="3" id="KW-1185">Reference proteome</keyword>
<dbReference type="Pfam" id="PF19054">
    <property type="entry name" value="DUF5753"/>
    <property type="match status" value="1"/>
</dbReference>
<dbReference type="Proteomes" id="UP000275401">
    <property type="component" value="Unassembled WGS sequence"/>
</dbReference>
<gene>
    <name evidence="2" type="ORF">EEJ42_43975</name>
</gene>
<dbReference type="InterPro" id="IPR043917">
    <property type="entry name" value="DUF5753"/>
</dbReference>
<dbReference type="CDD" id="cd00093">
    <property type="entry name" value="HTH_XRE"/>
    <property type="match status" value="1"/>
</dbReference>
<dbReference type="AlphaFoldDB" id="A0A3M8STP1"/>
<dbReference type="InterPro" id="IPR001387">
    <property type="entry name" value="Cro/C1-type_HTH"/>
</dbReference>
<name>A0A3M8STP1_9ACTN</name>
<feature type="domain" description="HTH cro/C1-type" evidence="1">
    <location>
        <begin position="19"/>
        <end position="73"/>
    </location>
</feature>
<dbReference type="Pfam" id="PF13560">
    <property type="entry name" value="HTH_31"/>
    <property type="match status" value="1"/>
</dbReference>
<dbReference type="RefSeq" id="WP_123107733.1">
    <property type="nucleotide sequence ID" value="NZ_RIBZ01000841.1"/>
</dbReference>
<dbReference type="SUPFAM" id="SSF47413">
    <property type="entry name" value="lambda repressor-like DNA-binding domains"/>
    <property type="match status" value="1"/>
</dbReference>
<dbReference type="EMBL" id="RIBZ01000841">
    <property type="protein sequence ID" value="RNF84681.1"/>
    <property type="molecule type" value="Genomic_DNA"/>
</dbReference>
<protein>
    <submittedName>
        <fullName evidence="2">XRE family transcriptional regulator</fullName>
    </submittedName>
</protein>
<sequence>MARIKLPPTIRQRRLGAELRRLRERADLNATQAGALLGSSQSRVSSIESGAYAVSADRVRATARAYGCTDSPLIEALAGMTGGRTRGWWDEYRDILPPSMLDMAELEHHAQAMRIACVIHLPGLLQTRDHARVIISAVEPPLSPPEVEHRVSYRIKRQAILYGEQPTPLDTIIHEAALRMDFGGPDVARAQLEHLLSLSEQEHITVRVIPFGSGAFPSSGQAIVHLSGEVPHLDTVELDTDHGSEFLDTQPQLARYRSTLDRMATLALTPTESRDMIHRIAQGL</sequence>
<dbReference type="GO" id="GO:0003677">
    <property type="term" value="F:DNA binding"/>
    <property type="evidence" value="ECO:0007669"/>
    <property type="project" value="InterPro"/>
</dbReference>
<evidence type="ECO:0000259" key="1">
    <source>
        <dbReference type="PROSITE" id="PS50943"/>
    </source>
</evidence>
<comment type="caution">
    <text evidence="2">The sequence shown here is derived from an EMBL/GenBank/DDBJ whole genome shotgun (WGS) entry which is preliminary data.</text>
</comment>
<dbReference type="SMART" id="SM00530">
    <property type="entry name" value="HTH_XRE"/>
    <property type="match status" value="1"/>
</dbReference>
<dbReference type="PROSITE" id="PS50943">
    <property type="entry name" value="HTH_CROC1"/>
    <property type="match status" value="1"/>
</dbReference>
<organism evidence="2 3">
    <name type="scientific">Streptomyces botrytidirepellens</name>
    <dbReference type="NCBI Taxonomy" id="2486417"/>
    <lineage>
        <taxon>Bacteria</taxon>
        <taxon>Bacillati</taxon>
        <taxon>Actinomycetota</taxon>
        <taxon>Actinomycetes</taxon>
        <taxon>Kitasatosporales</taxon>
        <taxon>Streptomycetaceae</taxon>
        <taxon>Streptomyces</taxon>
    </lineage>
</organism>
<evidence type="ECO:0000313" key="2">
    <source>
        <dbReference type="EMBL" id="RNF84681.1"/>
    </source>
</evidence>
<dbReference type="Gene3D" id="1.10.260.40">
    <property type="entry name" value="lambda repressor-like DNA-binding domains"/>
    <property type="match status" value="1"/>
</dbReference>
<dbReference type="InterPro" id="IPR010982">
    <property type="entry name" value="Lambda_DNA-bd_dom_sf"/>
</dbReference>
<proteinExistence type="predicted"/>